<dbReference type="PANTHER" id="PTHR43165">
    <property type="entry name" value="METALLOPHOSPHOESTERASE"/>
    <property type="match status" value="1"/>
</dbReference>
<dbReference type="EMBL" id="RCOR01000018">
    <property type="protein sequence ID" value="RSN69599.1"/>
    <property type="molecule type" value="Genomic_DNA"/>
</dbReference>
<dbReference type="EC" id="3.1.4.-" evidence="1"/>
<evidence type="ECO:0000256" key="1">
    <source>
        <dbReference type="RuleBase" id="RU362039"/>
    </source>
</evidence>
<dbReference type="InterPro" id="IPR041802">
    <property type="entry name" value="MPP_YfcE"/>
</dbReference>
<dbReference type="CDD" id="cd00841">
    <property type="entry name" value="MPP_YfcE"/>
    <property type="match status" value="1"/>
</dbReference>
<dbReference type="AlphaFoldDB" id="A0A3R9WYV9"/>
<comment type="similarity">
    <text evidence="1">Belongs to the metallophosphoesterase superfamily. YfcE family.</text>
</comment>
<dbReference type="GO" id="GO:0046872">
    <property type="term" value="F:metal ion binding"/>
    <property type="evidence" value="ECO:0007669"/>
    <property type="project" value="UniProtKB-KW"/>
</dbReference>
<accession>A0A3R9WYV9</accession>
<sequence>MLIGVISDSHDDIESIERALEIFQRIGVDEVIHLGDLISPFALVPILNSGIPFRILRGNNDSEVLVALMVSEGGIYHPSPVELEINGKKLLIFHGFGEKDLTKFVAISLARSGRFDFVLYGHTHEVHVEEVDGTFVVNPGEACGKLTGRRTVATIDTEEKKIEIFDL</sequence>
<comment type="cofactor">
    <cofactor evidence="1">
        <name>a divalent metal cation</name>
        <dbReference type="ChEBI" id="CHEBI:60240"/>
    </cofactor>
</comment>
<proteinExistence type="inferred from homology"/>
<gene>
    <name evidence="3" type="ORF">D9Q81_03075</name>
</gene>
<dbReference type="InterPro" id="IPR024654">
    <property type="entry name" value="Calcineurin-like_PHP_lpxH"/>
</dbReference>
<dbReference type="GO" id="GO:0016787">
    <property type="term" value="F:hydrolase activity"/>
    <property type="evidence" value="ECO:0007669"/>
    <property type="project" value="UniProtKB-UniRule"/>
</dbReference>
<reference evidence="3 4" key="1">
    <citation type="submission" date="2018-10" db="EMBL/GenBank/DDBJ databases">
        <title>Co-occurring genomic capacity for anaerobic methane metabolism and dissimilatory sulfite reduction discovered in the Korarchaeota.</title>
        <authorList>
            <person name="Mckay L.J."/>
            <person name="Dlakic M."/>
            <person name="Fields M.W."/>
            <person name="Delmont T.O."/>
            <person name="Eren A.M."/>
            <person name="Jay Z.J."/>
            <person name="Klingelsmith K.B."/>
            <person name="Rusch D.B."/>
            <person name="Inskeep W.P."/>
        </authorList>
    </citation>
    <scope>NUCLEOTIDE SEQUENCE [LARGE SCALE GENOMIC DNA]</scope>
    <source>
        <strain evidence="3 4">WS</strain>
    </source>
</reference>
<dbReference type="Pfam" id="PF12850">
    <property type="entry name" value="Metallophos_2"/>
    <property type="match status" value="1"/>
</dbReference>
<protein>
    <recommendedName>
        <fullName evidence="1">Phosphoesterase</fullName>
        <ecNumber evidence="1">3.1.4.-</ecNumber>
    </recommendedName>
</protein>
<dbReference type="Gene3D" id="3.60.21.10">
    <property type="match status" value="1"/>
</dbReference>
<evidence type="ECO:0000259" key="2">
    <source>
        <dbReference type="Pfam" id="PF12850"/>
    </source>
</evidence>
<feature type="domain" description="Calcineurin-like phosphoesterase" evidence="2">
    <location>
        <begin position="1"/>
        <end position="160"/>
    </location>
</feature>
<keyword evidence="1" id="KW-0479">Metal-binding</keyword>
<dbReference type="SUPFAM" id="SSF56300">
    <property type="entry name" value="Metallo-dependent phosphatases"/>
    <property type="match status" value="1"/>
</dbReference>
<dbReference type="InterPro" id="IPR053193">
    <property type="entry name" value="MetalloPDE_YfcE-like"/>
</dbReference>
<dbReference type="Proteomes" id="UP000278149">
    <property type="component" value="Unassembled WGS sequence"/>
</dbReference>
<dbReference type="NCBIfam" id="TIGR00040">
    <property type="entry name" value="yfcE"/>
    <property type="match status" value="1"/>
</dbReference>
<dbReference type="InterPro" id="IPR000979">
    <property type="entry name" value="Phosphodiesterase_MJ0936/Vps29"/>
</dbReference>
<evidence type="ECO:0000313" key="3">
    <source>
        <dbReference type="EMBL" id="RSN69599.1"/>
    </source>
</evidence>
<dbReference type="PANTHER" id="PTHR43165:SF1">
    <property type="entry name" value="PHOSPHODIESTERASE MJ0936"/>
    <property type="match status" value="1"/>
</dbReference>
<dbReference type="RefSeq" id="WP_125741190.1">
    <property type="nucleotide sequence ID" value="NZ_RCOR01000018.1"/>
</dbReference>
<organism evidence="3 4">
    <name type="scientific">Candidatus Korarchaeum cryptofilum</name>
    <dbReference type="NCBI Taxonomy" id="498846"/>
    <lineage>
        <taxon>Archaea</taxon>
        <taxon>Thermoproteota</taxon>
        <taxon>Candidatus Korarchaeia</taxon>
        <taxon>Candidatus Korarchaeales</taxon>
        <taxon>Candidatus Korarchaeaceae</taxon>
        <taxon>Candidatus Korarchaeum</taxon>
    </lineage>
</organism>
<evidence type="ECO:0000313" key="4">
    <source>
        <dbReference type="Proteomes" id="UP000278149"/>
    </source>
</evidence>
<name>A0A3R9WYV9_9CREN</name>
<comment type="caution">
    <text evidence="3">The sequence shown here is derived from an EMBL/GenBank/DDBJ whole genome shotgun (WGS) entry which is preliminary data.</text>
</comment>
<dbReference type="InterPro" id="IPR029052">
    <property type="entry name" value="Metallo-depent_PP-like"/>
</dbReference>